<name>A0A1I2EYB6_9GAMM</name>
<dbReference type="AlphaFoldDB" id="A0A1I2EYB6"/>
<dbReference type="Pfam" id="PF13599">
    <property type="entry name" value="Pentapeptide_4"/>
    <property type="match status" value="1"/>
</dbReference>
<sequence>MSGDPFEQRDYSGHRFRDLQLGGADLHGLRFEDCRFEHCDFSGATLRDCRFRDCEFADCNLSLARFAGSQVDARFVDSKLVGIDWTQAWWPTVRLHGTLAFERCALNDSSFFGLSLRELQVLECRAHEVDFTEADLEDADFRHSDLHGAIFRRSRLARADFREAVNYRIDLFLNDIKHAKFALPEAVALLHGLDIELSE</sequence>
<evidence type="ECO:0000313" key="2">
    <source>
        <dbReference type="Proteomes" id="UP000199477"/>
    </source>
</evidence>
<dbReference type="Gene3D" id="2.160.20.80">
    <property type="entry name" value="E3 ubiquitin-protein ligase SopA"/>
    <property type="match status" value="1"/>
</dbReference>
<dbReference type="SUPFAM" id="SSF141571">
    <property type="entry name" value="Pentapeptide repeat-like"/>
    <property type="match status" value="1"/>
</dbReference>
<gene>
    <name evidence="1" type="ORF">SAMN02799615_02131</name>
</gene>
<dbReference type="EMBL" id="FONH01000005">
    <property type="protein sequence ID" value="SFE97281.1"/>
    <property type="molecule type" value="Genomic_DNA"/>
</dbReference>
<dbReference type="PANTHER" id="PTHR42999:SF1">
    <property type="entry name" value="PENTAPEPTIDE REPEAT-CONTAINING PROTEIN"/>
    <property type="match status" value="1"/>
</dbReference>
<reference evidence="2" key="1">
    <citation type="submission" date="2016-10" db="EMBL/GenBank/DDBJ databases">
        <authorList>
            <person name="Varghese N."/>
            <person name="Submissions S."/>
        </authorList>
    </citation>
    <scope>NUCLEOTIDE SEQUENCE [LARGE SCALE GENOMIC DNA]</scope>
    <source>
        <strain evidence="2">UNC178MFTsu3.1</strain>
    </source>
</reference>
<protein>
    <submittedName>
        <fullName evidence="1">Uncharacterized protein YjbI, contains pentapeptide repeats</fullName>
    </submittedName>
</protein>
<dbReference type="InterPro" id="IPR001646">
    <property type="entry name" value="5peptide_repeat"/>
</dbReference>
<dbReference type="RefSeq" id="WP_051548724.1">
    <property type="nucleotide sequence ID" value="NZ_FONH01000005.1"/>
</dbReference>
<dbReference type="Pfam" id="PF00805">
    <property type="entry name" value="Pentapeptide"/>
    <property type="match status" value="1"/>
</dbReference>
<dbReference type="InterPro" id="IPR052949">
    <property type="entry name" value="PA_immunity-related"/>
</dbReference>
<keyword evidence="2" id="KW-1185">Reference proteome</keyword>
<evidence type="ECO:0000313" key="1">
    <source>
        <dbReference type="EMBL" id="SFE97281.1"/>
    </source>
</evidence>
<accession>A0A1I2EYB6</accession>
<dbReference type="PANTHER" id="PTHR42999">
    <property type="entry name" value="ANTIBIOTIC RESISTANCE PROTEIN MCBG"/>
    <property type="match status" value="1"/>
</dbReference>
<proteinExistence type="predicted"/>
<dbReference type="STRING" id="500610.SAMN02799615_02131"/>
<dbReference type="Proteomes" id="UP000199477">
    <property type="component" value="Unassembled WGS sequence"/>
</dbReference>
<organism evidence="1 2">
    <name type="scientific">Dyella marensis</name>
    <dbReference type="NCBI Taxonomy" id="500610"/>
    <lineage>
        <taxon>Bacteria</taxon>
        <taxon>Pseudomonadati</taxon>
        <taxon>Pseudomonadota</taxon>
        <taxon>Gammaproteobacteria</taxon>
        <taxon>Lysobacterales</taxon>
        <taxon>Rhodanobacteraceae</taxon>
        <taxon>Dyella</taxon>
    </lineage>
</organism>